<accession>A0A178HZN7</accession>
<dbReference type="EMBL" id="LVVY01000072">
    <property type="protein sequence ID" value="OAM78199.1"/>
    <property type="molecule type" value="Genomic_DNA"/>
</dbReference>
<evidence type="ECO:0000313" key="3">
    <source>
        <dbReference type="Proteomes" id="UP000078389"/>
    </source>
</evidence>
<protein>
    <submittedName>
        <fullName evidence="2">Uncharacterized protein</fullName>
    </submittedName>
</protein>
<name>A0A178HZN7_9HYPH</name>
<feature type="region of interest" description="Disordered" evidence="1">
    <location>
        <begin position="18"/>
        <end position="45"/>
    </location>
</feature>
<proteinExistence type="predicted"/>
<organism evidence="2 3">
    <name type="scientific">Devosia elaeis</name>
    <dbReference type="NCBI Taxonomy" id="1770058"/>
    <lineage>
        <taxon>Bacteria</taxon>
        <taxon>Pseudomonadati</taxon>
        <taxon>Pseudomonadota</taxon>
        <taxon>Alphaproteobacteria</taxon>
        <taxon>Hyphomicrobiales</taxon>
        <taxon>Devosiaceae</taxon>
        <taxon>Devosia</taxon>
    </lineage>
</organism>
<dbReference type="AlphaFoldDB" id="A0A178HZN7"/>
<evidence type="ECO:0000313" key="2">
    <source>
        <dbReference type="EMBL" id="OAM78199.1"/>
    </source>
</evidence>
<reference evidence="2 3" key="1">
    <citation type="submission" date="2016-03" db="EMBL/GenBank/DDBJ databases">
        <title>Genome sequencing of Devosia sp. S37.</title>
        <authorList>
            <person name="Mohd Nor M."/>
        </authorList>
    </citation>
    <scope>NUCLEOTIDE SEQUENCE [LARGE SCALE GENOMIC DNA]</scope>
    <source>
        <strain evidence="2 3">S37</strain>
    </source>
</reference>
<comment type="caution">
    <text evidence="2">The sequence shown here is derived from an EMBL/GenBank/DDBJ whole genome shotgun (WGS) entry which is preliminary data.</text>
</comment>
<keyword evidence="3" id="KW-1185">Reference proteome</keyword>
<dbReference type="STRING" id="1770058.A3840_06760"/>
<dbReference type="RefSeq" id="WP_067453825.1">
    <property type="nucleotide sequence ID" value="NZ_LVVY01000072.1"/>
</dbReference>
<evidence type="ECO:0000256" key="1">
    <source>
        <dbReference type="SAM" id="MobiDB-lite"/>
    </source>
</evidence>
<gene>
    <name evidence="2" type="ORF">A3840_06760</name>
</gene>
<sequence length="73" mass="7996">MNLHPFTVLSIERQEAAKRSAKSSIHPFGRRTKSNTCKQKSPGTVERVRGAITAHLARHPRDSVAAAHLAKLA</sequence>
<dbReference type="Proteomes" id="UP000078389">
    <property type="component" value="Unassembled WGS sequence"/>
</dbReference>